<protein>
    <submittedName>
        <fullName evidence="1">Uncharacterized protein</fullName>
    </submittedName>
</protein>
<dbReference type="AlphaFoldDB" id="A0AAV4RM03"/>
<proteinExistence type="predicted"/>
<comment type="caution">
    <text evidence="1">The sequence shown here is derived from an EMBL/GenBank/DDBJ whole genome shotgun (WGS) entry which is preliminary data.</text>
</comment>
<dbReference type="Proteomes" id="UP001054837">
    <property type="component" value="Unassembled WGS sequence"/>
</dbReference>
<sequence length="129" mass="14998">MPTDARVPAFKGSLWRGALKIRTPINTVLDRSRPWFLGPCLFFMMFWGRNCCMKRNLFRQLLEMEVPFRRNFFFGWIFCATRSCLEAAIEVFLSESSFFGGVSKQRLLSPRGLGFFFPSMFSEEVGLVL</sequence>
<gene>
    <name evidence="1" type="ORF">CDAR_42191</name>
</gene>
<dbReference type="EMBL" id="BPLQ01006245">
    <property type="protein sequence ID" value="GIY21063.1"/>
    <property type="molecule type" value="Genomic_DNA"/>
</dbReference>
<evidence type="ECO:0000313" key="1">
    <source>
        <dbReference type="EMBL" id="GIY21063.1"/>
    </source>
</evidence>
<accession>A0AAV4RM03</accession>
<reference evidence="1 2" key="1">
    <citation type="submission" date="2021-06" db="EMBL/GenBank/DDBJ databases">
        <title>Caerostris darwini draft genome.</title>
        <authorList>
            <person name="Kono N."/>
            <person name="Arakawa K."/>
        </authorList>
    </citation>
    <scope>NUCLEOTIDE SEQUENCE [LARGE SCALE GENOMIC DNA]</scope>
</reference>
<name>A0AAV4RM03_9ARAC</name>
<organism evidence="1 2">
    <name type="scientific">Caerostris darwini</name>
    <dbReference type="NCBI Taxonomy" id="1538125"/>
    <lineage>
        <taxon>Eukaryota</taxon>
        <taxon>Metazoa</taxon>
        <taxon>Ecdysozoa</taxon>
        <taxon>Arthropoda</taxon>
        <taxon>Chelicerata</taxon>
        <taxon>Arachnida</taxon>
        <taxon>Araneae</taxon>
        <taxon>Araneomorphae</taxon>
        <taxon>Entelegynae</taxon>
        <taxon>Araneoidea</taxon>
        <taxon>Araneidae</taxon>
        <taxon>Caerostris</taxon>
    </lineage>
</organism>
<keyword evidence="2" id="KW-1185">Reference proteome</keyword>
<evidence type="ECO:0000313" key="2">
    <source>
        <dbReference type="Proteomes" id="UP001054837"/>
    </source>
</evidence>